<dbReference type="InterPro" id="IPR014284">
    <property type="entry name" value="RNA_pol_sigma-70_dom"/>
</dbReference>
<evidence type="ECO:0000259" key="5">
    <source>
        <dbReference type="Pfam" id="PF04542"/>
    </source>
</evidence>
<proteinExistence type="inferred from homology"/>
<evidence type="ECO:0000256" key="2">
    <source>
        <dbReference type="ARBA" id="ARBA00023015"/>
    </source>
</evidence>
<dbReference type="NCBIfam" id="NF008889">
    <property type="entry name" value="PRK11924.1-1"/>
    <property type="match status" value="1"/>
</dbReference>
<evidence type="ECO:0000256" key="1">
    <source>
        <dbReference type="ARBA" id="ARBA00010641"/>
    </source>
</evidence>
<evidence type="ECO:0000256" key="4">
    <source>
        <dbReference type="ARBA" id="ARBA00023163"/>
    </source>
</evidence>
<dbReference type="NCBIfam" id="TIGR02937">
    <property type="entry name" value="sigma70-ECF"/>
    <property type="match status" value="1"/>
</dbReference>
<dbReference type="Gene3D" id="1.10.10.10">
    <property type="entry name" value="Winged helix-like DNA-binding domain superfamily/Winged helix DNA-binding domain"/>
    <property type="match status" value="1"/>
</dbReference>
<dbReference type="PANTHER" id="PTHR43133">
    <property type="entry name" value="RNA POLYMERASE ECF-TYPE SIGMA FACTO"/>
    <property type="match status" value="1"/>
</dbReference>
<dbReference type="InterPro" id="IPR013325">
    <property type="entry name" value="RNA_pol_sigma_r2"/>
</dbReference>
<reference evidence="7 8" key="1">
    <citation type="submission" date="2019-08" db="EMBL/GenBank/DDBJ databases">
        <title>Amphibian skin-associated Pigmentiphaga: genome sequence and occurrence across geography and hosts.</title>
        <authorList>
            <person name="Bletz M.C."/>
            <person name="Bunk B."/>
            <person name="Sproeer C."/>
            <person name="Biwer P."/>
            <person name="Reiter S."/>
            <person name="Rabemananjara F.C.E."/>
            <person name="Schulz S."/>
            <person name="Overmann J."/>
            <person name="Vences M."/>
        </authorList>
    </citation>
    <scope>NUCLEOTIDE SEQUENCE [LARGE SCALE GENOMIC DNA]</scope>
    <source>
        <strain evidence="7 8">Mada1488</strain>
    </source>
</reference>
<dbReference type="FunFam" id="1.10.1740.10:FF:000009">
    <property type="entry name" value="RNA polymerase sigma factor"/>
    <property type="match status" value="1"/>
</dbReference>
<comment type="similarity">
    <text evidence="1">Belongs to the sigma-70 factor family. ECF subfamily.</text>
</comment>
<dbReference type="InterPro" id="IPR039425">
    <property type="entry name" value="RNA_pol_sigma-70-like"/>
</dbReference>
<feature type="domain" description="RNA polymerase sigma-70 region 2" evidence="5">
    <location>
        <begin position="20"/>
        <end position="86"/>
    </location>
</feature>
<name>A0A5C0AY85_9BURK</name>
<feature type="domain" description="RNA polymerase sigma factor 70 region 4 type 2" evidence="6">
    <location>
        <begin position="117"/>
        <end position="169"/>
    </location>
</feature>
<dbReference type="AlphaFoldDB" id="A0A5C0AY85"/>
<keyword evidence="3" id="KW-0731">Sigma factor</keyword>
<keyword evidence="2" id="KW-0805">Transcription regulation</keyword>
<evidence type="ECO:0000313" key="7">
    <source>
        <dbReference type="EMBL" id="QEI07125.1"/>
    </source>
</evidence>
<dbReference type="Pfam" id="PF04542">
    <property type="entry name" value="Sigma70_r2"/>
    <property type="match status" value="1"/>
</dbReference>
<dbReference type="GO" id="GO:0003677">
    <property type="term" value="F:DNA binding"/>
    <property type="evidence" value="ECO:0007669"/>
    <property type="project" value="InterPro"/>
</dbReference>
<dbReference type="PANTHER" id="PTHR43133:SF63">
    <property type="entry name" value="RNA POLYMERASE SIGMA FACTOR FECI-RELATED"/>
    <property type="match status" value="1"/>
</dbReference>
<dbReference type="Gene3D" id="1.10.1740.10">
    <property type="match status" value="1"/>
</dbReference>
<dbReference type="NCBIfam" id="NF009180">
    <property type="entry name" value="PRK12528.1"/>
    <property type="match status" value="1"/>
</dbReference>
<dbReference type="GO" id="GO:0006352">
    <property type="term" value="P:DNA-templated transcription initiation"/>
    <property type="evidence" value="ECO:0007669"/>
    <property type="project" value="InterPro"/>
</dbReference>
<dbReference type="SUPFAM" id="SSF88659">
    <property type="entry name" value="Sigma3 and sigma4 domains of RNA polymerase sigma factors"/>
    <property type="match status" value="1"/>
</dbReference>
<dbReference type="OrthoDB" id="8654550at2"/>
<protein>
    <submittedName>
        <fullName evidence="7">Sigma-70 family RNA polymerase sigma factor</fullName>
    </submittedName>
</protein>
<evidence type="ECO:0000256" key="3">
    <source>
        <dbReference type="ARBA" id="ARBA00023082"/>
    </source>
</evidence>
<dbReference type="SUPFAM" id="SSF88946">
    <property type="entry name" value="Sigma2 domain of RNA polymerase sigma factors"/>
    <property type="match status" value="1"/>
</dbReference>
<dbReference type="Proteomes" id="UP000325161">
    <property type="component" value="Chromosome"/>
</dbReference>
<dbReference type="RefSeq" id="WP_148816172.1">
    <property type="nucleotide sequence ID" value="NZ_CP043046.1"/>
</dbReference>
<dbReference type="NCBIfam" id="NF007232">
    <property type="entry name" value="PRK09651.1"/>
    <property type="match status" value="1"/>
</dbReference>
<dbReference type="EMBL" id="CP043046">
    <property type="protein sequence ID" value="QEI07125.1"/>
    <property type="molecule type" value="Genomic_DNA"/>
</dbReference>
<dbReference type="Pfam" id="PF08281">
    <property type="entry name" value="Sigma70_r4_2"/>
    <property type="match status" value="1"/>
</dbReference>
<dbReference type="InterPro" id="IPR013249">
    <property type="entry name" value="RNA_pol_sigma70_r4_t2"/>
</dbReference>
<evidence type="ECO:0000259" key="6">
    <source>
        <dbReference type="Pfam" id="PF08281"/>
    </source>
</evidence>
<keyword evidence="4" id="KW-0804">Transcription</keyword>
<dbReference type="InterPro" id="IPR036388">
    <property type="entry name" value="WH-like_DNA-bd_sf"/>
</dbReference>
<sequence>MRAQLVSTPGNTANDAVHVLYADHHQWLVGWLRRRLGCTHGAADLAQDTFVRILGRMPEARSLREPRAYLSTIAQGLLVDMVRRQRLEAAYVEALAQQPEAVTPSPEMRLMLLETLAQIDRLLDGLADRARTAFLMSRLDGLDYRDIASQLGVSVSAVEKYMATAIRHCYLASHAA</sequence>
<dbReference type="InterPro" id="IPR013324">
    <property type="entry name" value="RNA_pol_sigma_r3/r4-like"/>
</dbReference>
<keyword evidence="8" id="KW-1185">Reference proteome</keyword>
<dbReference type="KEGG" id="pacr:FXN63_15720"/>
<evidence type="ECO:0000313" key="8">
    <source>
        <dbReference type="Proteomes" id="UP000325161"/>
    </source>
</evidence>
<dbReference type="InterPro" id="IPR007627">
    <property type="entry name" value="RNA_pol_sigma70_r2"/>
</dbReference>
<organism evidence="7 8">
    <name type="scientific">Pigmentiphaga aceris</name>
    <dbReference type="NCBI Taxonomy" id="1940612"/>
    <lineage>
        <taxon>Bacteria</taxon>
        <taxon>Pseudomonadati</taxon>
        <taxon>Pseudomonadota</taxon>
        <taxon>Betaproteobacteria</taxon>
        <taxon>Burkholderiales</taxon>
        <taxon>Alcaligenaceae</taxon>
        <taxon>Pigmentiphaga</taxon>
    </lineage>
</organism>
<dbReference type="GO" id="GO:0016987">
    <property type="term" value="F:sigma factor activity"/>
    <property type="evidence" value="ECO:0007669"/>
    <property type="project" value="UniProtKB-KW"/>
</dbReference>
<accession>A0A5C0AY85</accession>
<gene>
    <name evidence="7" type="ORF">FXN63_15720</name>
</gene>